<keyword evidence="2" id="KW-0472">Membrane</keyword>
<feature type="transmembrane region" description="Helical" evidence="2">
    <location>
        <begin position="65"/>
        <end position="82"/>
    </location>
</feature>
<comment type="caution">
    <text evidence="3">The sequence shown here is derived from an EMBL/GenBank/DDBJ whole genome shotgun (WGS) entry which is preliminary data.</text>
</comment>
<gene>
    <name evidence="3" type="ORF">CTEN210_17255</name>
</gene>
<evidence type="ECO:0000256" key="2">
    <source>
        <dbReference type="SAM" id="Phobius"/>
    </source>
</evidence>
<evidence type="ECO:0000256" key="1">
    <source>
        <dbReference type="SAM" id="Coils"/>
    </source>
</evidence>
<evidence type="ECO:0000313" key="4">
    <source>
        <dbReference type="Proteomes" id="UP001054902"/>
    </source>
</evidence>
<feature type="transmembrane region" description="Helical" evidence="2">
    <location>
        <begin position="39"/>
        <end position="59"/>
    </location>
</feature>
<keyword evidence="4" id="KW-1185">Reference proteome</keyword>
<name>A0AAD3DDS4_9STRA</name>
<feature type="coiled-coil region" evidence="1">
    <location>
        <begin position="142"/>
        <end position="169"/>
    </location>
</feature>
<dbReference type="Proteomes" id="UP001054902">
    <property type="component" value="Unassembled WGS sequence"/>
</dbReference>
<dbReference type="EMBL" id="BLLK01000069">
    <property type="protein sequence ID" value="GFH60779.1"/>
    <property type="molecule type" value="Genomic_DNA"/>
</dbReference>
<reference evidence="3 4" key="1">
    <citation type="journal article" date="2021" name="Sci. Rep.">
        <title>The genome of the diatom Chaetoceros tenuissimus carries an ancient integrated fragment of an extant virus.</title>
        <authorList>
            <person name="Hongo Y."/>
            <person name="Kimura K."/>
            <person name="Takaki Y."/>
            <person name="Yoshida Y."/>
            <person name="Baba S."/>
            <person name="Kobayashi G."/>
            <person name="Nagasaki K."/>
            <person name="Hano T."/>
            <person name="Tomaru Y."/>
        </authorList>
    </citation>
    <scope>NUCLEOTIDE SEQUENCE [LARGE SCALE GENOMIC DNA]</scope>
    <source>
        <strain evidence="3 4">NIES-3715</strain>
    </source>
</reference>
<dbReference type="AlphaFoldDB" id="A0AAD3DDS4"/>
<organism evidence="3 4">
    <name type="scientific">Chaetoceros tenuissimus</name>
    <dbReference type="NCBI Taxonomy" id="426638"/>
    <lineage>
        <taxon>Eukaryota</taxon>
        <taxon>Sar</taxon>
        <taxon>Stramenopiles</taxon>
        <taxon>Ochrophyta</taxon>
        <taxon>Bacillariophyta</taxon>
        <taxon>Coscinodiscophyceae</taxon>
        <taxon>Chaetocerotophycidae</taxon>
        <taxon>Chaetocerotales</taxon>
        <taxon>Chaetocerotaceae</taxon>
        <taxon>Chaetoceros</taxon>
    </lineage>
</organism>
<accession>A0AAD3DDS4</accession>
<keyword evidence="2" id="KW-1133">Transmembrane helix</keyword>
<keyword evidence="2" id="KW-0812">Transmembrane</keyword>
<protein>
    <submittedName>
        <fullName evidence="3">Uncharacterized protein</fullName>
    </submittedName>
</protein>
<sequence>MPNKNVEEVLPLHQPNAENEEAAEKNFIEKYKDRIKQTITITAMSIAVASIVMGGYAMHSLRENIVYAGAVLGIIVASTVIVKQMIIQYLDTLRTVHNRIRDEINRFMEENNELHYIVNDLQVQTGRLQPIEAAFSKTTSDMQTSTDELKQAVEQNQKYIAEINHLVQAEFQEELLKSILKADRSGDLKITQKEVRVLMSRFRGKQLNIDENLLMRTLEENDGSVASVVALIRNKTLFLEVGES</sequence>
<proteinExistence type="predicted"/>
<keyword evidence="1" id="KW-0175">Coiled coil</keyword>
<evidence type="ECO:0000313" key="3">
    <source>
        <dbReference type="EMBL" id="GFH60779.1"/>
    </source>
</evidence>